<gene>
    <name evidence="4" type="ORF">SAMN05192555_11175</name>
</gene>
<evidence type="ECO:0000313" key="5">
    <source>
        <dbReference type="Proteomes" id="UP000199107"/>
    </source>
</evidence>
<reference evidence="5" key="1">
    <citation type="submission" date="2016-10" db="EMBL/GenBank/DDBJ databases">
        <authorList>
            <person name="Varghese N."/>
            <person name="Submissions S."/>
        </authorList>
    </citation>
    <scope>NUCLEOTIDE SEQUENCE [LARGE SCALE GENOMIC DNA]</scope>
    <source>
        <strain evidence="5">AAP</strain>
    </source>
</reference>
<dbReference type="Gene3D" id="2.40.128.270">
    <property type="match status" value="1"/>
</dbReference>
<dbReference type="PROSITE" id="PS51257">
    <property type="entry name" value="PROKAR_LIPOPROTEIN"/>
    <property type="match status" value="1"/>
</dbReference>
<name>A0A1G9RXG5_9GAMM</name>
<dbReference type="AlphaFoldDB" id="A0A1G9RXG5"/>
<dbReference type="PANTHER" id="PTHR35535:SF2">
    <property type="entry name" value="DUF306 DOMAIN-CONTAINING PROTEIN"/>
    <property type="match status" value="1"/>
</dbReference>
<dbReference type="InterPro" id="IPR038670">
    <property type="entry name" value="HslJ-like_sf"/>
</dbReference>
<keyword evidence="5" id="KW-1185">Reference proteome</keyword>
<feature type="compositionally biased region" description="Basic and acidic residues" evidence="1">
    <location>
        <begin position="25"/>
        <end position="36"/>
    </location>
</feature>
<dbReference type="RefSeq" id="WP_176817246.1">
    <property type="nucleotide sequence ID" value="NZ_FNGH01000011.1"/>
</dbReference>
<dbReference type="Pfam" id="PF03724">
    <property type="entry name" value="META"/>
    <property type="match status" value="1"/>
</dbReference>
<sequence>MRKRWIPALLAMVVMAGCARSPAPDPERAPEPDTRAEQSPMVGERWQLILLGTAERWSGEQRPYIEVEPGSGELHLSGHNGCNQLSGRVRFDDGNRIQIRDLASTRMACPDMADAQRVDALLENAYRYLIDHDRLVFFGSDSRVLGGFQRR</sequence>
<keyword evidence="4" id="KW-0346">Stress response</keyword>
<dbReference type="InterPro" id="IPR053147">
    <property type="entry name" value="Hsp_HslJ-like"/>
</dbReference>
<accession>A0A1G9RXG5</accession>
<keyword evidence="2" id="KW-0732">Signal</keyword>
<feature type="region of interest" description="Disordered" evidence="1">
    <location>
        <begin position="20"/>
        <end position="39"/>
    </location>
</feature>
<proteinExistence type="predicted"/>
<protein>
    <submittedName>
        <fullName evidence="4">Heat shock protein HslJ</fullName>
    </submittedName>
</protein>
<feature type="signal peptide" evidence="2">
    <location>
        <begin position="1"/>
        <end position="23"/>
    </location>
</feature>
<dbReference type="EMBL" id="FNGH01000011">
    <property type="protein sequence ID" value="SDM27978.1"/>
    <property type="molecule type" value="Genomic_DNA"/>
</dbReference>
<dbReference type="PANTHER" id="PTHR35535">
    <property type="entry name" value="HEAT SHOCK PROTEIN HSLJ"/>
    <property type="match status" value="1"/>
</dbReference>
<feature type="domain" description="DUF306" evidence="3">
    <location>
        <begin position="40"/>
        <end position="144"/>
    </location>
</feature>
<feature type="chain" id="PRO_5011787534" evidence="2">
    <location>
        <begin position="24"/>
        <end position="151"/>
    </location>
</feature>
<organism evidence="4 5">
    <name type="scientific">Franzmannia pantelleriensis</name>
    <dbReference type="NCBI Taxonomy" id="48727"/>
    <lineage>
        <taxon>Bacteria</taxon>
        <taxon>Pseudomonadati</taxon>
        <taxon>Pseudomonadota</taxon>
        <taxon>Gammaproteobacteria</taxon>
        <taxon>Oceanospirillales</taxon>
        <taxon>Halomonadaceae</taxon>
        <taxon>Franzmannia</taxon>
    </lineage>
</organism>
<evidence type="ECO:0000313" key="4">
    <source>
        <dbReference type="EMBL" id="SDM27978.1"/>
    </source>
</evidence>
<dbReference type="STRING" id="48727.SAMN05192555_11175"/>
<evidence type="ECO:0000256" key="2">
    <source>
        <dbReference type="SAM" id="SignalP"/>
    </source>
</evidence>
<dbReference type="Proteomes" id="UP000199107">
    <property type="component" value="Unassembled WGS sequence"/>
</dbReference>
<evidence type="ECO:0000259" key="3">
    <source>
        <dbReference type="Pfam" id="PF03724"/>
    </source>
</evidence>
<dbReference type="InterPro" id="IPR005184">
    <property type="entry name" value="DUF306_Meta_HslJ"/>
</dbReference>
<evidence type="ECO:0000256" key="1">
    <source>
        <dbReference type="SAM" id="MobiDB-lite"/>
    </source>
</evidence>